<protein>
    <recommendedName>
        <fullName evidence="1">SCP domain-containing protein</fullName>
    </recommendedName>
</protein>
<gene>
    <name evidence="2" type="ORF">DK846_15520</name>
</gene>
<dbReference type="InterPro" id="IPR014044">
    <property type="entry name" value="CAP_dom"/>
</dbReference>
<dbReference type="PANTHER" id="PTHR31157">
    <property type="entry name" value="SCP DOMAIN-CONTAINING PROTEIN"/>
    <property type="match status" value="1"/>
</dbReference>
<sequence>MELRPVILLILLSILFIIPSPVAAAQNESSTFDLAISDLHSAPSGAPGSPLYTWFTVTNKGTRISMTDTVTLYLSTDKNITTADYPIGETEISFIRPGNSVETGLIGKVPDTIPAGKYYAGALLTIKFTLLKDANESDNSISSNLVTINNTYTRPQDWYNERISELVLNYTNAERVKRNLTELKRDSALDVVAEDQSQDMADRQFFDHVNPSGENPIDRATRHGYNQTRYLPNGKKFYGISENIVKIPIGDVYQFGKINPDDPDQVASVAIQSFMNSISHKTTLLLPEFRVIGLGTSFDGTSYYITQNFF</sequence>
<reference evidence="2 3" key="1">
    <citation type="submission" date="2018-05" db="EMBL/GenBank/DDBJ databases">
        <title>Draft genome of Methanospirillum lacunae Ki8-1.</title>
        <authorList>
            <person name="Dueholm M.S."/>
            <person name="Nielsen P.H."/>
            <person name="Bakmann L.F."/>
            <person name="Otzen D.E."/>
        </authorList>
    </citation>
    <scope>NUCLEOTIDE SEQUENCE [LARGE SCALE GENOMIC DNA]</scope>
    <source>
        <strain evidence="2 3">Ki8-1</strain>
    </source>
</reference>
<dbReference type="EMBL" id="QGMY01000016">
    <property type="protein sequence ID" value="PWR70148.1"/>
    <property type="molecule type" value="Genomic_DNA"/>
</dbReference>
<evidence type="ECO:0000259" key="1">
    <source>
        <dbReference type="Pfam" id="PF00188"/>
    </source>
</evidence>
<comment type="caution">
    <text evidence="2">The sequence shown here is derived from an EMBL/GenBank/DDBJ whole genome shotgun (WGS) entry which is preliminary data.</text>
</comment>
<dbReference type="RefSeq" id="WP_109969910.1">
    <property type="nucleotide sequence ID" value="NZ_CP176093.1"/>
</dbReference>
<dbReference type="Proteomes" id="UP000245657">
    <property type="component" value="Unassembled WGS sequence"/>
</dbReference>
<dbReference type="PANTHER" id="PTHR31157:SF1">
    <property type="entry name" value="SCP DOMAIN-CONTAINING PROTEIN"/>
    <property type="match status" value="1"/>
</dbReference>
<dbReference type="OrthoDB" id="60683at2157"/>
<evidence type="ECO:0000313" key="2">
    <source>
        <dbReference type="EMBL" id="PWR70148.1"/>
    </source>
</evidence>
<proteinExistence type="predicted"/>
<organism evidence="2 3">
    <name type="scientific">Methanospirillum lacunae</name>
    <dbReference type="NCBI Taxonomy" id="668570"/>
    <lineage>
        <taxon>Archaea</taxon>
        <taxon>Methanobacteriati</taxon>
        <taxon>Methanobacteriota</taxon>
        <taxon>Stenosarchaea group</taxon>
        <taxon>Methanomicrobia</taxon>
        <taxon>Methanomicrobiales</taxon>
        <taxon>Methanospirillaceae</taxon>
        <taxon>Methanospirillum</taxon>
    </lineage>
</organism>
<accession>A0A2V2N0V4</accession>
<dbReference type="Gene3D" id="3.40.33.10">
    <property type="entry name" value="CAP"/>
    <property type="match status" value="1"/>
</dbReference>
<dbReference type="InterPro" id="IPR013783">
    <property type="entry name" value="Ig-like_fold"/>
</dbReference>
<dbReference type="Gene3D" id="2.60.40.10">
    <property type="entry name" value="Immunoglobulins"/>
    <property type="match status" value="1"/>
</dbReference>
<dbReference type="SUPFAM" id="SSF55797">
    <property type="entry name" value="PR-1-like"/>
    <property type="match status" value="1"/>
</dbReference>
<feature type="domain" description="SCP" evidence="1">
    <location>
        <begin position="168"/>
        <end position="309"/>
    </location>
</feature>
<dbReference type="Pfam" id="PF00188">
    <property type="entry name" value="CAP"/>
    <property type="match status" value="1"/>
</dbReference>
<dbReference type="InterPro" id="IPR035940">
    <property type="entry name" value="CAP_sf"/>
</dbReference>
<evidence type="ECO:0000313" key="3">
    <source>
        <dbReference type="Proteomes" id="UP000245657"/>
    </source>
</evidence>
<dbReference type="AlphaFoldDB" id="A0A2V2N0V4"/>
<dbReference type="GeneID" id="97548323"/>
<name>A0A2V2N0V4_9EURY</name>
<dbReference type="CDD" id="cd05379">
    <property type="entry name" value="CAP_bacterial"/>
    <property type="match status" value="1"/>
</dbReference>
<keyword evidence="3" id="KW-1185">Reference proteome</keyword>